<protein>
    <submittedName>
        <fullName evidence="4">Glycosyltransferase family 1 protein</fullName>
    </submittedName>
</protein>
<dbReference type="SUPFAM" id="SSF53756">
    <property type="entry name" value="UDP-Glycosyltransferase/glycogen phosphorylase"/>
    <property type="match status" value="1"/>
</dbReference>
<sequence length="423" mass="45915">MPFTQAVLDWSDGVLSAPTGLGDWVADYPVTICFPFVGDVIGGNHISVLGLIKHLDPSRFIPLVVLHDVDGPVAKLYREAGVGFVQDPGRGRLVHGRRVRGSALMGLLPDLPARMRFLKQHRVAIVHTNDGRCHAAWGLAARLAGAKLLWHHRGNPTAAGLRAAPWLAHQIVAVSRFAAPSYRRRPDAVRVIFSPFDTAISEDRCARRAALIDELDMAPDVRLVGFFGALMDRKRPLLFVDAIAELQRLRPDIRFMGLMFGEPHEGAEIHVPERARAAGIGDSIRLMGFRRPGAGWIAACDLLMVPAVEEPLGRTLVEAMLVGTPVVATDSGGNREAIEHGRTGLIVRAEDAEALARGAERILADAALRKRLTAAAAAHAREHFGATRHASRIMAIYEQLMSRAKGKQNPGRSARSTASVEAM</sequence>
<dbReference type="PANTHER" id="PTHR12526:SF510">
    <property type="entry name" value="D-INOSITOL 3-PHOSPHATE GLYCOSYLTRANSFERASE"/>
    <property type="match status" value="1"/>
</dbReference>
<evidence type="ECO:0000313" key="4">
    <source>
        <dbReference type="EMBL" id="RJF93654.1"/>
    </source>
</evidence>
<dbReference type="Gene3D" id="3.40.50.2000">
    <property type="entry name" value="Glycogen Phosphorylase B"/>
    <property type="match status" value="2"/>
</dbReference>
<evidence type="ECO:0000256" key="1">
    <source>
        <dbReference type="ARBA" id="ARBA00022676"/>
    </source>
</evidence>
<accession>A0A418WQW3</accession>
<reference evidence="4 5" key="1">
    <citation type="submission" date="2018-09" db="EMBL/GenBank/DDBJ databases">
        <authorList>
            <person name="Zhu H."/>
        </authorList>
    </citation>
    <scope>NUCLEOTIDE SEQUENCE [LARGE SCALE GENOMIC DNA]</scope>
    <source>
        <strain evidence="4 5">K2R01-6</strain>
    </source>
</reference>
<dbReference type="OrthoDB" id="7847955at2"/>
<feature type="region of interest" description="Disordered" evidence="3">
    <location>
        <begin position="404"/>
        <end position="423"/>
    </location>
</feature>
<dbReference type="Pfam" id="PF13692">
    <property type="entry name" value="Glyco_trans_1_4"/>
    <property type="match status" value="1"/>
</dbReference>
<evidence type="ECO:0000313" key="5">
    <source>
        <dbReference type="Proteomes" id="UP000286100"/>
    </source>
</evidence>
<dbReference type="PANTHER" id="PTHR12526">
    <property type="entry name" value="GLYCOSYLTRANSFERASE"/>
    <property type="match status" value="1"/>
</dbReference>
<keyword evidence="2 4" id="KW-0808">Transferase</keyword>
<dbReference type="GO" id="GO:0016757">
    <property type="term" value="F:glycosyltransferase activity"/>
    <property type="evidence" value="ECO:0007669"/>
    <property type="project" value="UniProtKB-KW"/>
</dbReference>
<keyword evidence="5" id="KW-1185">Reference proteome</keyword>
<organism evidence="4 5">
    <name type="scientific">Sphingomonas cavernae</name>
    <dbReference type="NCBI Taxonomy" id="2320861"/>
    <lineage>
        <taxon>Bacteria</taxon>
        <taxon>Pseudomonadati</taxon>
        <taxon>Pseudomonadota</taxon>
        <taxon>Alphaproteobacteria</taxon>
        <taxon>Sphingomonadales</taxon>
        <taxon>Sphingomonadaceae</taxon>
        <taxon>Sphingomonas</taxon>
    </lineage>
</organism>
<dbReference type="CDD" id="cd03801">
    <property type="entry name" value="GT4_PimA-like"/>
    <property type="match status" value="1"/>
</dbReference>
<keyword evidence="1" id="KW-0328">Glycosyltransferase</keyword>
<dbReference type="AlphaFoldDB" id="A0A418WQW3"/>
<name>A0A418WQW3_9SPHN</name>
<comment type="caution">
    <text evidence="4">The sequence shown here is derived from an EMBL/GenBank/DDBJ whole genome shotgun (WGS) entry which is preliminary data.</text>
</comment>
<proteinExistence type="predicted"/>
<gene>
    <name evidence="4" type="ORF">D3876_04955</name>
</gene>
<feature type="compositionally biased region" description="Polar residues" evidence="3">
    <location>
        <begin position="410"/>
        <end position="423"/>
    </location>
</feature>
<evidence type="ECO:0000256" key="3">
    <source>
        <dbReference type="SAM" id="MobiDB-lite"/>
    </source>
</evidence>
<dbReference type="EMBL" id="QYUM01000002">
    <property type="protein sequence ID" value="RJF93654.1"/>
    <property type="molecule type" value="Genomic_DNA"/>
</dbReference>
<dbReference type="RefSeq" id="WP_119760014.1">
    <property type="nucleotide sequence ID" value="NZ_QYUM01000002.1"/>
</dbReference>
<evidence type="ECO:0000256" key="2">
    <source>
        <dbReference type="ARBA" id="ARBA00022679"/>
    </source>
</evidence>
<dbReference type="Proteomes" id="UP000286100">
    <property type="component" value="Unassembled WGS sequence"/>
</dbReference>